<dbReference type="EMBL" id="FOSZ01000001">
    <property type="protein sequence ID" value="SFK53070.1"/>
    <property type="molecule type" value="Genomic_DNA"/>
</dbReference>
<dbReference type="Proteomes" id="UP000198851">
    <property type="component" value="Unassembled WGS sequence"/>
</dbReference>
<dbReference type="STRING" id="1280847.SAMN04488036_101239"/>
<feature type="chain" id="PRO_5011527078" evidence="1">
    <location>
        <begin position="22"/>
        <end position="133"/>
    </location>
</feature>
<dbReference type="OrthoDB" id="7689766at2"/>
<name>A0A1I4AA86_9RHOB</name>
<evidence type="ECO:0000313" key="2">
    <source>
        <dbReference type="EMBL" id="SFK53070.1"/>
    </source>
</evidence>
<dbReference type="AlphaFoldDB" id="A0A1I4AA86"/>
<organism evidence="2 3">
    <name type="scientific">Shimia haliotis</name>
    <dbReference type="NCBI Taxonomy" id="1280847"/>
    <lineage>
        <taxon>Bacteria</taxon>
        <taxon>Pseudomonadati</taxon>
        <taxon>Pseudomonadota</taxon>
        <taxon>Alphaproteobacteria</taxon>
        <taxon>Rhodobacterales</taxon>
        <taxon>Roseobacteraceae</taxon>
    </lineage>
</organism>
<accession>A0A1I4AA86</accession>
<dbReference type="RefSeq" id="WP_093319255.1">
    <property type="nucleotide sequence ID" value="NZ_FOSZ01000001.1"/>
</dbReference>
<proteinExistence type="predicted"/>
<keyword evidence="1" id="KW-0732">Signal</keyword>
<protein>
    <submittedName>
        <fullName evidence="2">Uncharacterized protein</fullName>
    </submittedName>
</protein>
<sequence>MWKSLGCALTLSIVWAGPSLAQRLQAQNSPTVDVGQGTFAVINKWAARDDDIWCAAAKGALRRGAEWRERLYVVGVTGARQSQYGSETITFTFRPSQEQLAQSKTGSSSVRGIGNNLSLNSANRRCQREPDFY</sequence>
<keyword evidence="3" id="KW-1185">Reference proteome</keyword>
<gene>
    <name evidence="2" type="ORF">SAMN04488036_101239</name>
</gene>
<reference evidence="3" key="1">
    <citation type="submission" date="2016-10" db="EMBL/GenBank/DDBJ databases">
        <authorList>
            <person name="Varghese N."/>
            <person name="Submissions S."/>
        </authorList>
    </citation>
    <scope>NUCLEOTIDE SEQUENCE [LARGE SCALE GENOMIC DNA]</scope>
    <source>
        <strain evidence="3">DSM 28453</strain>
    </source>
</reference>
<evidence type="ECO:0000256" key="1">
    <source>
        <dbReference type="SAM" id="SignalP"/>
    </source>
</evidence>
<feature type="signal peptide" evidence="1">
    <location>
        <begin position="1"/>
        <end position="21"/>
    </location>
</feature>
<evidence type="ECO:0000313" key="3">
    <source>
        <dbReference type="Proteomes" id="UP000198851"/>
    </source>
</evidence>